<comment type="caution">
    <text evidence="1">The sequence shown here is derived from an EMBL/GenBank/DDBJ whole genome shotgun (WGS) entry which is preliminary data.</text>
</comment>
<dbReference type="EMBL" id="SGNY01000003">
    <property type="protein sequence ID" value="TRB00431.1"/>
    <property type="molecule type" value="Genomic_DNA"/>
</dbReference>
<sequence length="85" mass="9530">MKKATAEDKANVLRFCFVALTAFSENTLSPTQKRWARERAENCLWALRIAEFKTDRATYTARELEGAMTTIDLKATTLLTEAGNG</sequence>
<evidence type="ECO:0000313" key="1">
    <source>
        <dbReference type="EMBL" id="TRB00431.1"/>
    </source>
</evidence>
<name>A0A546XI50_RHIRH</name>
<evidence type="ECO:0000313" key="2">
    <source>
        <dbReference type="Proteomes" id="UP000315434"/>
    </source>
</evidence>
<protein>
    <submittedName>
        <fullName evidence="1">Uncharacterized protein</fullName>
    </submittedName>
</protein>
<accession>A0A546XI50</accession>
<dbReference type="AlphaFoldDB" id="A0A546XI50"/>
<dbReference type="OrthoDB" id="9922713at2"/>
<gene>
    <name evidence="1" type="ORF">EXN68_11990</name>
</gene>
<reference evidence="1 2" key="1">
    <citation type="journal article" date="2019" name="Appl. Microbiol. Biotechnol.">
        <title>Differential efficiency of wild type rhizogenic strains for rol gene transformation of plants.</title>
        <authorList>
            <person name="Desmet S."/>
            <person name="De Keyser E."/>
            <person name="Van Vaerenbergh J."/>
            <person name="Baeyen S."/>
            <person name="Van Huylenbroeck J."/>
            <person name="Geelen D."/>
            <person name="Dhooghe E."/>
        </authorList>
    </citation>
    <scope>NUCLEOTIDE SEQUENCE [LARGE SCALE GENOMIC DNA]</scope>
    <source>
        <strain evidence="1 2">GBBC3284</strain>
    </source>
</reference>
<organism evidence="1 2">
    <name type="scientific">Rhizobium rhizogenes</name>
    <name type="common">Agrobacterium rhizogenes</name>
    <dbReference type="NCBI Taxonomy" id="359"/>
    <lineage>
        <taxon>Bacteria</taxon>
        <taxon>Pseudomonadati</taxon>
        <taxon>Pseudomonadota</taxon>
        <taxon>Alphaproteobacteria</taxon>
        <taxon>Hyphomicrobiales</taxon>
        <taxon>Rhizobiaceae</taxon>
        <taxon>Rhizobium/Agrobacterium group</taxon>
        <taxon>Rhizobium</taxon>
    </lineage>
</organism>
<dbReference type="RefSeq" id="WP_142840992.1">
    <property type="nucleotide sequence ID" value="NZ_SGNY01000003.1"/>
</dbReference>
<proteinExistence type="predicted"/>
<dbReference type="Proteomes" id="UP000315434">
    <property type="component" value="Unassembled WGS sequence"/>
</dbReference>